<reference evidence="3" key="1">
    <citation type="submission" date="2023-10" db="EMBL/GenBank/DDBJ databases">
        <authorList>
            <person name="Chen Y."/>
            <person name="Shah S."/>
            <person name="Dougan E. K."/>
            <person name="Thang M."/>
            <person name="Chan C."/>
        </authorList>
    </citation>
    <scope>NUCLEOTIDE SEQUENCE [LARGE SCALE GENOMIC DNA]</scope>
</reference>
<keyword evidence="1" id="KW-0813">Transport</keyword>
<protein>
    <recommendedName>
        <fullName evidence="2">Cyclic nucleotide-binding domain-containing protein</fullName>
    </recommendedName>
</protein>
<dbReference type="Proteomes" id="UP001189429">
    <property type="component" value="Unassembled WGS sequence"/>
</dbReference>
<dbReference type="InterPro" id="IPR000595">
    <property type="entry name" value="cNMP-bd_dom"/>
</dbReference>
<feature type="non-terminal residue" evidence="3">
    <location>
        <position position="1"/>
    </location>
</feature>
<evidence type="ECO:0000256" key="1">
    <source>
        <dbReference type="ARBA" id="ARBA00023286"/>
    </source>
</evidence>
<dbReference type="PROSITE" id="PS50042">
    <property type="entry name" value="CNMP_BINDING_3"/>
    <property type="match status" value="3"/>
</dbReference>
<dbReference type="EMBL" id="CAUYUJ010017010">
    <property type="protein sequence ID" value="CAK0870874.1"/>
    <property type="molecule type" value="Genomic_DNA"/>
</dbReference>
<comment type="caution">
    <text evidence="3">The sequence shown here is derived from an EMBL/GenBank/DDBJ whole genome shotgun (WGS) entry which is preliminary data.</text>
</comment>
<feature type="non-terminal residue" evidence="3">
    <location>
        <position position="627"/>
    </location>
</feature>
<dbReference type="Pfam" id="PF00027">
    <property type="entry name" value="cNMP_binding"/>
    <property type="match status" value="2"/>
</dbReference>
<feature type="domain" description="Cyclic nucleotide-binding" evidence="2">
    <location>
        <begin position="338"/>
        <end position="455"/>
    </location>
</feature>
<dbReference type="SUPFAM" id="SSF51206">
    <property type="entry name" value="cAMP-binding domain-like"/>
    <property type="match status" value="3"/>
</dbReference>
<keyword evidence="1" id="KW-0407">Ion channel</keyword>
<dbReference type="PANTHER" id="PTHR45638">
    <property type="entry name" value="CYCLIC NUCLEOTIDE-GATED CATION CHANNEL SUBUNIT A"/>
    <property type="match status" value="1"/>
</dbReference>
<dbReference type="InterPro" id="IPR018490">
    <property type="entry name" value="cNMP-bd_dom_sf"/>
</dbReference>
<dbReference type="InterPro" id="IPR050866">
    <property type="entry name" value="CNG_cation_channel"/>
</dbReference>
<keyword evidence="1" id="KW-0406">Ion transport</keyword>
<keyword evidence="4" id="KW-1185">Reference proteome</keyword>
<evidence type="ECO:0000313" key="4">
    <source>
        <dbReference type="Proteomes" id="UP001189429"/>
    </source>
</evidence>
<organism evidence="3 4">
    <name type="scientific">Prorocentrum cordatum</name>
    <dbReference type="NCBI Taxonomy" id="2364126"/>
    <lineage>
        <taxon>Eukaryota</taxon>
        <taxon>Sar</taxon>
        <taxon>Alveolata</taxon>
        <taxon>Dinophyceae</taxon>
        <taxon>Prorocentrales</taxon>
        <taxon>Prorocentraceae</taxon>
        <taxon>Prorocentrum</taxon>
    </lineage>
</organism>
<dbReference type="PANTHER" id="PTHR45638:SF11">
    <property type="entry name" value="CYCLIC NUCLEOTIDE-GATED CATION CHANNEL SUBUNIT A"/>
    <property type="match status" value="1"/>
</dbReference>
<keyword evidence="1" id="KW-1071">Ligand-gated ion channel</keyword>
<feature type="domain" description="Cyclic nucleotide-binding" evidence="2">
    <location>
        <begin position="49"/>
        <end position="144"/>
    </location>
</feature>
<sequence>VWDRVVAEFPEDEVQEVLRAKIISHLVSNAMTRSGVATGHLGVVRRVGLLGAVSDQLAASLAERLEPLVVLPGHDVMVEGQRASRMFVLLDGKLRSEYSCGTFVYGSGKVFCEAVLLGVVNYYPRTVTASTVCMLLSLDRKYFQDRARWTEKDLQMLEPLLQEVQGRRDAGIEADRFETRMMNNVSAFRNADREFLVQLCENMEDKFMQPGEVIMAQGDPCKAGVTPFYALISGDLVLENNHGVYMGHVTPGETFGESGALGFSDTRTLTVRATLAGCVHCVRIEGVACLAAIRKFPSQRAALETIIDERWHHHAAGAKKRALWIRDKVLPVLEAHWLFADSSHEFVAEVAVGLSSAEYAAGDVIAKAGDSADSMLVLLEGTADVETKDGEVLGSLRAGASVGEVALMGLFPLRLATLRATKACCVLPVTEKALRRALAEISDNGARRSELALAELAEQRRSQVQQGLPMTGLPLRVTEDNICVRAIALQAMRISLAPNQVWACLPASHPSGPHFGVLASGRAVIEMRLEETPSKRIKVLPLNPGDLLMEDVAAEFGMELRATSACEGYRVRRVDFRTATTRAPAAAEEWYPHFRMLEVEAIKILRSRGQSVCGQLQDCQNHPSSEG</sequence>
<proteinExistence type="predicted"/>
<feature type="domain" description="Cyclic nucleotide-binding" evidence="2">
    <location>
        <begin position="187"/>
        <end position="274"/>
    </location>
</feature>
<name>A0ABN9VFV1_9DINO</name>
<evidence type="ECO:0000313" key="3">
    <source>
        <dbReference type="EMBL" id="CAK0870874.1"/>
    </source>
</evidence>
<dbReference type="SMART" id="SM00100">
    <property type="entry name" value="cNMP"/>
    <property type="match status" value="3"/>
</dbReference>
<dbReference type="Gene3D" id="2.60.120.10">
    <property type="entry name" value="Jelly Rolls"/>
    <property type="match status" value="3"/>
</dbReference>
<dbReference type="CDD" id="cd00038">
    <property type="entry name" value="CAP_ED"/>
    <property type="match status" value="3"/>
</dbReference>
<dbReference type="InterPro" id="IPR014710">
    <property type="entry name" value="RmlC-like_jellyroll"/>
</dbReference>
<evidence type="ECO:0000259" key="2">
    <source>
        <dbReference type="PROSITE" id="PS50042"/>
    </source>
</evidence>
<gene>
    <name evidence="3" type="ORF">PCOR1329_LOCUS56858</name>
</gene>
<accession>A0ABN9VFV1</accession>